<dbReference type="InterPro" id="IPR022764">
    <property type="entry name" value="Peptidase_S54_rhomboid_dom"/>
</dbReference>
<dbReference type="AlphaFoldDB" id="A0A017HPV0"/>
<dbReference type="GO" id="GO:0006508">
    <property type="term" value="P:proteolysis"/>
    <property type="evidence" value="ECO:0007669"/>
    <property type="project" value="UniProtKB-KW"/>
</dbReference>
<comment type="similarity">
    <text evidence="2">Belongs to the peptidase S54 family.</text>
</comment>
<dbReference type="FunFam" id="1.20.1540.10:FF:000027">
    <property type="entry name" value="Rhomboid family intramembrane serine protease"/>
    <property type="match status" value="1"/>
</dbReference>
<keyword evidence="3 7" id="KW-0812">Transmembrane</keyword>
<dbReference type="PANTHER" id="PTHR43731">
    <property type="entry name" value="RHOMBOID PROTEASE"/>
    <property type="match status" value="1"/>
</dbReference>
<dbReference type="PATRIC" id="fig|442562.3.peg.1906"/>
<dbReference type="EMBL" id="AOSK01000043">
    <property type="protein sequence ID" value="EYD76507.1"/>
    <property type="molecule type" value="Genomic_DNA"/>
</dbReference>
<evidence type="ECO:0000313" key="9">
    <source>
        <dbReference type="EMBL" id="EYD76507.1"/>
    </source>
</evidence>
<feature type="domain" description="Peptidase S54 rhomboid" evidence="8">
    <location>
        <begin position="60"/>
        <end position="209"/>
    </location>
</feature>
<feature type="transmembrane region" description="Helical" evidence="7">
    <location>
        <begin position="99"/>
        <end position="118"/>
    </location>
</feature>
<gene>
    <name evidence="9" type="ORF">Rumeso_01928</name>
</gene>
<keyword evidence="5 7" id="KW-1133">Transmembrane helix</keyword>
<evidence type="ECO:0000256" key="3">
    <source>
        <dbReference type="ARBA" id="ARBA00022692"/>
    </source>
</evidence>
<evidence type="ECO:0000256" key="4">
    <source>
        <dbReference type="ARBA" id="ARBA00022801"/>
    </source>
</evidence>
<organism evidence="9 10">
    <name type="scientific">Rubellimicrobium mesophilum DSM 19309</name>
    <dbReference type="NCBI Taxonomy" id="442562"/>
    <lineage>
        <taxon>Bacteria</taxon>
        <taxon>Pseudomonadati</taxon>
        <taxon>Pseudomonadota</taxon>
        <taxon>Alphaproteobacteria</taxon>
        <taxon>Rhodobacterales</taxon>
        <taxon>Roseobacteraceae</taxon>
        <taxon>Rubellimicrobium</taxon>
    </lineage>
</organism>
<dbReference type="InterPro" id="IPR050925">
    <property type="entry name" value="Rhomboid_protease_S54"/>
</dbReference>
<dbReference type="SUPFAM" id="SSF144091">
    <property type="entry name" value="Rhomboid-like"/>
    <property type="match status" value="1"/>
</dbReference>
<dbReference type="PANTHER" id="PTHR43731:SF14">
    <property type="entry name" value="PRESENILIN-ASSOCIATED RHOMBOID-LIKE PROTEIN, MITOCHONDRIAL"/>
    <property type="match status" value="1"/>
</dbReference>
<dbReference type="Proteomes" id="UP000019666">
    <property type="component" value="Unassembled WGS sequence"/>
</dbReference>
<evidence type="ECO:0000256" key="7">
    <source>
        <dbReference type="SAM" id="Phobius"/>
    </source>
</evidence>
<dbReference type="GO" id="GO:0004252">
    <property type="term" value="F:serine-type endopeptidase activity"/>
    <property type="evidence" value="ECO:0007669"/>
    <property type="project" value="InterPro"/>
</dbReference>
<feature type="transmembrane region" description="Helical" evidence="7">
    <location>
        <begin position="15"/>
        <end position="36"/>
    </location>
</feature>
<dbReference type="InterPro" id="IPR035952">
    <property type="entry name" value="Rhomboid-like_sf"/>
</dbReference>
<evidence type="ECO:0000256" key="1">
    <source>
        <dbReference type="ARBA" id="ARBA00004141"/>
    </source>
</evidence>
<feature type="transmembrane region" description="Helical" evidence="7">
    <location>
        <begin position="191"/>
        <end position="212"/>
    </location>
</feature>
<comment type="caution">
    <text evidence="9">The sequence shown here is derived from an EMBL/GenBank/DDBJ whole genome shotgun (WGS) entry which is preliminary data.</text>
</comment>
<dbReference type="GO" id="GO:0016020">
    <property type="term" value="C:membrane"/>
    <property type="evidence" value="ECO:0007669"/>
    <property type="project" value="UniProtKB-SubCell"/>
</dbReference>
<feature type="transmembrane region" description="Helical" evidence="7">
    <location>
        <begin position="124"/>
        <end position="144"/>
    </location>
</feature>
<feature type="transmembrane region" description="Helical" evidence="7">
    <location>
        <begin position="151"/>
        <end position="179"/>
    </location>
</feature>
<comment type="subcellular location">
    <subcellularLocation>
        <location evidence="1">Membrane</location>
        <topology evidence="1">Multi-pass membrane protein</topology>
    </subcellularLocation>
</comment>
<evidence type="ECO:0000256" key="5">
    <source>
        <dbReference type="ARBA" id="ARBA00022989"/>
    </source>
</evidence>
<evidence type="ECO:0000256" key="2">
    <source>
        <dbReference type="ARBA" id="ARBA00009045"/>
    </source>
</evidence>
<sequence length="249" mass="27145">MFPIRDHNPSSQTPYVTWALIVLNVAIHLWQVATVYDPAQLYALYDAYALVPAEISQGQDLWTLVTSTFLHGGWMHLIGNMLFLHVFGDNLEEALGRVGFLLFYLLGGIGAGLCQWAAAPLSGIPTVGASGAIAAVMGGYLLLFPKARVDVLIFVIFIIRIVPIPAWIVLAVWFALQIFGGFGSSADMGGVAYWAHVGGFAIGFVMMMPTWLRRGGAGWWSRTAGRPPHSDAAYGSLTPTRVPTVRRRR</sequence>
<keyword evidence="6 7" id="KW-0472">Membrane</keyword>
<accession>A0A017HPV0</accession>
<dbReference type="OrthoDB" id="9813074at2"/>
<evidence type="ECO:0000313" key="10">
    <source>
        <dbReference type="Proteomes" id="UP000019666"/>
    </source>
</evidence>
<dbReference type="RefSeq" id="WP_037278606.1">
    <property type="nucleotide sequence ID" value="NZ_KK088556.1"/>
</dbReference>
<dbReference type="Gene3D" id="1.20.1540.10">
    <property type="entry name" value="Rhomboid-like"/>
    <property type="match status" value="1"/>
</dbReference>
<keyword evidence="10" id="KW-1185">Reference proteome</keyword>
<evidence type="ECO:0000259" key="8">
    <source>
        <dbReference type="Pfam" id="PF01694"/>
    </source>
</evidence>
<protein>
    <submittedName>
        <fullName evidence="9">Rhomboid family serine protease</fullName>
    </submittedName>
</protein>
<dbReference type="HOGENOM" id="CLU_055068_5_1_5"/>
<keyword evidence="9" id="KW-0645">Protease</keyword>
<reference evidence="9 10" key="1">
    <citation type="submission" date="2013-02" db="EMBL/GenBank/DDBJ databases">
        <authorList>
            <person name="Fiebig A."/>
            <person name="Goeker M."/>
            <person name="Klenk H.-P.P."/>
        </authorList>
    </citation>
    <scope>NUCLEOTIDE SEQUENCE [LARGE SCALE GENOMIC DNA]</scope>
    <source>
        <strain evidence="9 10">DSM 19309</strain>
    </source>
</reference>
<dbReference type="Pfam" id="PF01694">
    <property type="entry name" value="Rhomboid"/>
    <property type="match status" value="1"/>
</dbReference>
<keyword evidence="4" id="KW-0378">Hydrolase</keyword>
<feature type="transmembrane region" description="Helical" evidence="7">
    <location>
        <begin position="69"/>
        <end position="87"/>
    </location>
</feature>
<proteinExistence type="inferred from homology"/>
<dbReference type="STRING" id="442562.Rumeso_01928"/>
<name>A0A017HPV0_9RHOB</name>
<evidence type="ECO:0000256" key="6">
    <source>
        <dbReference type="ARBA" id="ARBA00023136"/>
    </source>
</evidence>